<evidence type="ECO:0000313" key="3">
    <source>
        <dbReference type="Proteomes" id="UP000005876"/>
    </source>
</evidence>
<gene>
    <name evidence="2" type="ordered locus">HPL003_01210</name>
</gene>
<reference evidence="2 3" key="3">
    <citation type="journal article" date="2012" name="J. Bacteriol.">
        <title>Genome Sequence of Paenibacillus terrae HPL-003, a Xylanase-Producing Bacterium Isolated from Soil Found in Forest Residue.</title>
        <authorList>
            <person name="Shin S.H."/>
            <person name="Kim S."/>
            <person name="Kim J.Y."/>
            <person name="Song H.Y."/>
            <person name="Cho S.J."/>
            <person name="Kim D.R."/>
            <person name="Lee K.I."/>
            <person name="Lim H.K."/>
            <person name="Park N.J."/>
            <person name="Hwang I.T."/>
            <person name="Yang K.S."/>
        </authorList>
    </citation>
    <scope>NUCLEOTIDE SEQUENCE [LARGE SCALE GENOMIC DNA]</scope>
    <source>
        <strain evidence="2 3">HPL-003</strain>
    </source>
</reference>
<feature type="domain" description="Tc1-like transposase DDE" evidence="1">
    <location>
        <begin position="8"/>
        <end position="150"/>
    </location>
</feature>
<dbReference type="EMBL" id="CP003107">
    <property type="protein sequence ID" value="AET57026.1"/>
    <property type="molecule type" value="Genomic_DNA"/>
</dbReference>
<dbReference type="Proteomes" id="UP000005876">
    <property type="component" value="Chromosome"/>
</dbReference>
<evidence type="ECO:0000313" key="2">
    <source>
        <dbReference type="EMBL" id="AET57026.1"/>
    </source>
</evidence>
<dbReference type="InterPro" id="IPR038717">
    <property type="entry name" value="Tc1-like_DDE_dom"/>
</dbReference>
<dbReference type="PANTHER" id="PTHR46564:SF1">
    <property type="entry name" value="TRANSPOSASE"/>
    <property type="match status" value="1"/>
</dbReference>
<dbReference type="SUPFAM" id="SSF53098">
    <property type="entry name" value="Ribonuclease H-like"/>
    <property type="match status" value="1"/>
</dbReference>
<dbReference type="InterPro" id="IPR036397">
    <property type="entry name" value="RNaseH_sf"/>
</dbReference>
<dbReference type="HOGENOM" id="CLU_056788_15_2_9"/>
<evidence type="ECO:0000259" key="1">
    <source>
        <dbReference type="Pfam" id="PF13358"/>
    </source>
</evidence>
<reference key="2">
    <citation type="submission" date="2011-11" db="EMBL/GenBank/DDBJ databases">
        <authorList>
            <person name="Shin S.H."/>
            <person name="Kim S."/>
            <person name="Kim J.Y."/>
        </authorList>
    </citation>
    <scope>NUCLEOTIDE SEQUENCE</scope>
    <source>
        <strain>HPL-003</strain>
    </source>
</reference>
<name>G7VVJ2_PAETH</name>
<dbReference type="Pfam" id="PF13358">
    <property type="entry name" value="DDE_3"/>
    <property type="match status" value="1"/>
</dbReference>
<dbReference type="InterPro" id="IPR012337">
    <property type="entry name" value="RNaseH-like_sf"/>
</dbReference>
<dbReference type="KEGG" id="pta:HPL003_01210"/>
<organism evidence="2 3">
    <name type="scientific">Paenibacillus terrae (strain HPL-003)</name>
    <dbReference type="NCBI Taxonomy" id="985665"/>
    <lineage>
        <taxon>Bacteria</taxon>
        <taxon>Bacillati</taxon>
        <taxon>Bacillota</taxon>
        <taxon>Bacilli</taxon>
        <taxon>Bacillales</taxon>
        <taxon>Paenibacillaceae</taxon>
        <taxon>Paenibacillus</taxon>
    </lineage>
</organism>
<dbReference type="eggNOG" id="COG3335">
    <property type="taxonomic scope" value="Bacteria"/>
</dbReference>
<dbReference type="PANTHER" id="PTHR46564">
    <property type="entry name" value="TRANSPOSASE"/>
    <property type="match status" value="1"/>
</dbReference>
<protein>
    <submittedName>
        <fullName evidence="2">Transposase</fullName>
    </submittedName>
</protein>
<sequence>MTAKIDHVLFEDESMIRDYQAIQKTWFLRGKQRIIQTTGKHRGVKLLATVDYVTGRIVWQEDEYYTAETFLIFLKKVLTEYPTGKIAMILDNARIHHAKLLASFLNEMKDRLELVFLPPYSPELNAVEGLWKWLKSDVINNVFYHTVAEIRTSVQRFMEEIMKVPLMIVDRLCVRF</sequence>
<proteinExistence type="predicted"/>
<dbReference type="GO" id="GO:0003676">
    <property type="term" value="F:nucleic acid binding"/>
    <property type="evidence" value="ECO:0007669"/>
    <property type="project" value="InterPro"/>
</dbReference>
<dbReference type="STRING" id="985665.HPL003_01210"/>
<dbReference type="InterPro" id="IPR047655">
    <property type="entry name" value="Transpos_IS630-like"/>
</dbReference>
<reference evidence="3" key="1">
    <citation type="submission" date="2011-11" db="EMBL/GenBank/DDBJ databases">
        <title>Complete sequence of Paenibacillus terrae HPL-003.</title>
        <authorList>
            <person name="Shin S.H."/>
            <person name="Kim S."/>
            <person name="Kim J.Y."/>
        </authorList>
    </citation>
    <scope>NUCLEOTIDE SEQUENCE [LARGE SCALE GENOMIC DNA]</scope>
    <source>
        <strain evidence="3">HPL-003</strain>
    </source>
</reference>
<dbReference type="AlphaFoldDB" id="G7VVJ2"/>
<accession>G7VVJ2</accession>
<dbReference type="NCBIfam" id="NF033545">
    <property type="entry name" value="transpos_IS630"/>
    <property type="match status" value="1"/>
</dbReference>
<dbReference type="Gene3D" id="3.30.420.10">
    <property type="entry name" value="Ribonuclease H-like superfamily/Ribonuclease H"/>
    <property type="match status" value="1"/>
</dbReference>